<sequence>MNQFWVYILKCNDGSYYTGHTDDIDARLSQHKQGLISGCYTINKRPLELVYCKVFELRDDAFKTERQIKGWSRKKKEAFIKGDWNEIKRLNKEQKMGVRPSTGSG</sequence>
<reference evidence="2" key="1">
    <citation type="journal article" date="2015" name="Nature">
        <title>Complex archaea that bridge the gap between prokaryotes and eukaryotes.</title>
        <authorList>
            <person name="Spang A."/>
            <person name="Saw J.H."/>
            <person name="Jorgensen S.L."/>
            <person name="Zaremba-Niedzwiedzka K."/>
            <person name="Martijn J."/>
            <person name="Lind A.E."/>
            <person name="van Eijk R."/>
            <person name="Schleper C."/>
            <person name="Guy L."/>
            <person name="Ettema T.J."/>
        </authorList>
    </citation>
    <scope>NUCLEOTIDE SEQUENCE</scope>
</reference>
<dbReference type="InterPro" id="IPR050190">
    <property type="entry name" value="UPF0213_domain"/>
</dbReference>
<dbReference type="EMBL" id="LAZR01029059">
    <property type="protein sequence ID" value="KKL60704.1"/>
    <property type="molecule type" value="Genomic_DNA"/>
</dbReference>
<organism evidence="2">
    <name type="scientific">marine sediment metagenome</name>
    <dbReference type="NCBI Taxonomy" id="412755"/>
    <lineage>
        <taxon>unclassified sequences</taxon>
        <taxon>metagenomes</taxon>
        <taxon>ecological metagenomes</taxon>
    </lineage>
</organism>
<evidence type="ECO:0000259" key="1">
    <source>
        <dbReference type="PROSITE" id="PS50164"/>
    </source>
</evidence>
<proteinExistence type="predicted"/>
<dbReference type="SUPFAM" id="SSF82771">
    <property type="entry name" value="GIY-YIG endonuclease"/>
    <property type="match status" value="1"/>
</dbReference>
<dbReference type="CDD" id="cd10456">
    <property type="entry name" value="GIY-YIG_UPF0213"/>
    <property type="match status" value="1"/>
</dbReference>
<evidence type="ECO:0000313" key="2">
    <source>
        <dbReference type="EMBL" id="KKL60704.1"/>
    </source>
</evidence>
<dbReference type="AlphaFoldDB" id="A0A0F9DGC2"/>
<dbReference type="PANTHER" id="PTHR34477:SF1">
    <property type="entry name" value="UPF0213 PROTEIN YHBQ"/>
    <property type="match status" value="1"/>
</dbReference>
<dbReference type="InterPro" id="IPR000305">
    <property type="entry name" value="GIY-YIG_endonuc"/>
</dbReference>
<dbReference type="Pfam" id="PF01541">
    <property type="entry name" value="GIY-YIG"/>
    <property type="match status" value="1"/>
</dbReference>
<dbReference type="PANTHER" id="PTHR34477">
    <property type="entry name" value="UPF0213 PROTEIN YHBQ"/>
    <property type="match status" value="1"/>
</dbReference>
<dbReference type="InterPro" id="IPR035901">
    <property type="entry name" value="GIY-YIG_endonuc_sf"/>
</dbReference>
<feature type="domain" description="GIY-YIG" evidence="1">
    <location>
        <begin position="2"/>
        <end position="78"/>
    </location>
</feature>
<name>A0A0F9DGC2_9ZZZZ</name>
<comment type="caution">
    <text evidence="2">The sequence shown here is derived from an EMBL/GenBank/DDBJ whole genome shotgun (WGS) entry which is preliminary data.</text>
</comment>
<protein>
    <recommendedName>
        <fullName evidence="1">GIY-YIG domain-containing protein</fullName>
    </recommendedName>
</protein>
<accession>A0A0F9DGC2</accession>
<gene>
    <name evidence="2" type="ORF">LCGC14_2202650</name>
</gene>
<dbReference type="PROSITE" id="PS50164">
    <property type="entry name" value="GIY_YIG"/>
    <property type="match status" value="1"/>
</dbReference>
<dbReference type="Gene3D" id="3.40.1440.10">
    <property type="entry name" value="GIY-YIG endonuclease"/>
    <property type="match status" value="1"/>
</dbReference>